<gene>
    <name evidence="2" type="ORF">GCM10011342_12200</name>
</gene>
<dbReference type="InterPro" id="IPR022742">
    <property type="entry name" value="Hydrolase_4"/>
</dbReference>
<dbReference type="SUPFAM" id="SSF53474">
    <property type="entry name" value="alpha/beta-Hydrolases"/>
    <property type="match status" value="1"/>
</dbReference>
<evidence type="ECO:0000313" key="2">
    <source>
        <dbReference type="EMBL" id="GGD04789.1"/>
    </source>
</evidence>
<dbReference type="Gene3D" id="3.30.300.20">
    <property type="match status" value="1"/>
</dbReference>
<dbReference type="PANTHER" id="PTHR39624:SF2">
    <property type="entry name" value="OSMC-LIKE PROTEIN"/>
    <property type="match status" value="1"/>
</dbReference>
<dbReference type="SUPFAM" id="SSF82784">
    <property type="entry name" value="OsmC-like"/>
    <property type="match status" value="1"/>
</dbReference>
<accession>A0A8J2Y4Y3</accession>
<evidence type="ECO:0000313" key="3">
    <source>
        <dbReference type="Proteomes" id="UP000613582"/>
    </source>
</evidence>
<dbReference type="PANTHER" id="PTHR39624">
    <property type="entry name" value="PROTEIN INVOLVED IN RIMO-MEDIATED BETA-METHYLTHIOLATION OF RIBOSOMAL PROTEIN S12 YCAO"/>
    <property type="match status" value="1"/>
</dbReference>
<protein>
    <submittedName>
        <fullName evidence="2">Osmotically inducible protein C</fullName>
    </submittedName>
</protein>
<sequence>MAGNIVKHTFTGASGAQLSARLDMPAGRVEAYALFAHCFTCSKDLTASRKIAESLTASGIAVLRFDFTGLGSSEGDFASTNFSLNLADLKSAADYLRQNYEAPSLLIGHSLGGAAVIAVAAEIPEVKAVATIAAPADAAHVTENFAGKLAEIRDKGEAQVSLGERPFTIKKQFLDDLDRHDVEKSIGSLKRALLILHSPIDATVGIDNARRLFEAARHPKSFCSLDQADHLLSDKRDAAYAAQVISAWATRYIGTRDPMPEEQDEAGFVELTETGHGKFQNAVKVGPHGMLADEPTSVGGLGTGPTPYEFLSIALGACTNMTLRMYADHKKIPLEKVAIRVRHDRKHIDDCEHCTEKDRAMGTHIDQFERELTFTGDLDEATRKRLLEIADKCPVHRTLEKGAKVLTKEVREA</sequence>
<evidence type="ECO:0000259" key="1">
    <source>
        <dbReference type="Pfam" id="PF12146"/>
    </source>
</evidence>
<name>A0A8J2Y4Y3_9PROT</name>
<reference evidence="2" key="2">
    <citation type="submission" date="2020-09" db="EMBL/GenBank/DDBJ databases">
        <authorList>
            <person name="Sun Q."/>
            <person name="Zhou Y."/>
        </authorList>
    </citation>
    <scope>NUCLEOTIDE SEQUENCE</scope>
    <source>
        <strain evidence="2">CGMCC 1.12921</strain>
    </source>
</reference>
<dbReference type="InterPro" id="IPR036102">
    <property type="entry name" value="OsmC/Ohrsf"/>
</dbReference>
<comment type="caution">
    <text evidence="2">The sequence shown here is derived from an EMBL/GenBank/DDBJ whole genome shotgun (WGS) entry which is preliminary data.</text>
</comment>
<dbReference type="Gene3D" id="3.40.50.1820">
    <property type="entry name" value="alpha/beta hydrolase"/>
    <property type="match status" value="1"/>
</dbReference>
<dbReference type="EMBL" id="BMGH01000001">
    <property type="protein sequence ID" value="GGD04789.1"/>
    <property type="molecule type" value="Genomic_DNA"/>
</dbReference>
<reference evidence="2" key="1">
    <citation type="journal article" date="2014" name="Int. J. Syst. Evol. Microbiol.">
        <title>Complete genome sequence of Corynebacterium casei LMG S-19264T (=DSM 44701T), isolated from a smear-ripened cheese.</title>
        <authorList>
            <consortium name="US DOE Joint Genome Institute (JGI-PGF)"/>
            <person name="Walter F."/>
            <person name="Albersmeier A."/>
            <person name="Kalinowski J."/>
            <person name="Ruckert C."/>
        </authorList>
    </citation>
    <scope>NUCLEOTIDE SEQUENCE</scope>
    <source>
        <strain evidence="2">CGMCC 1.12921</strain>
    </source>
</reference>
<dbReference type="Proteomes" id="UP000613582">
    <property type="component" value="Unassembled WGS sequence"/>
</dbReference>
<dbReference type="AlphaFoldDB" id="A0A8J2Y4Y3"/>
<dbReference type="RefSeq" id="WP_188160369.1">
    <property type="nucleotide sequence ID" value="NZ_BMGH01000001.1"/>
</dbReference>
<dbReference type="InterPro" id="IPR029058">
    <property type="entry name" value="AB_hydrolase_fold"/>
</dbReference>
<keyword evidence="3" id="KW-1185">Reference proteome</keyword>
<dbReference type="Pfam" id="PF02566">
    <property type="entry name" value="OsmC"/>
    <property type="match status" value="1"/>
</dbReference>
<proteinExistence type="predicted"/>
<dbReference type="InterPro" id="IPR015946">
    <property type="entry name" value="KH_dom-like_a/b"/>
</dbReference>
<dbReference type="InterPro" id="IPR003718">
    <property type="entry name" value="OsmC/Ohr_fam"/>
</dbReference>
<organism evidence="2 3">
    <name type="scientific">Aquisalinus flavus</name>
    <dbReference type="NCBI Taxonomy" id="1526572"/>
    <lineage>
        <taxon>Bacteria</taxon>
        <taxon>Pseudomonadati</taxon>
        <taxon>Pseudomonadota</taxon>
        <taxon>Alphaproteobacteria</taxon>
        <taxon>Parvularculales</taxon>
        <taxon>Parvularculaceae</taxon>
        <taxon>Aquisalinus</taxon>
    </lineage>
</organism>
<feature type="domain" description="Serine aminopeptidase S33" evidence="1">
    <location>
        <begin position="49"/>
        <end position="138"/>
    </location>
</feature>
<dbReference type="Pfam" id="PF12146">
    <property type="entry name" value="Hydrolase_4"/>
    <property type="match status" value="1"/>
</dbReference>